<reference evidence="2" key="1">
    <citation type="submission" date="2020-06" db="EMBL/GenBank/DDBJ databases">
        <authorList>
            <consortium name="Plant Systems Biology data submission"/>
        </authorList>
    </citation>
    <scope>NUCLEOTIDE SEQUENCE</scope>
    <source>
        <strain evidence="2">D6</strain>
    </source>
</reference>
<evidence type="ECO:0000256" key="1">
    <source>
        <dbReference type="SAM" id="Phobius"/>
    </source>
</evidence>
<feature type="transmembrane region" description="Helical" evidence="1">
    <location>
        <begin position="34"/>
        <end position="58"/>
    </location>
</feature>
<evidence type="ECO:0000313" key="3">
    <source>
        <dbReference type="Proteomes" id="UP001153069"/>
    </source>
</evidence>
<dbReference type="AlphaFoldDB" id="A0A9N8F3Q4"/>
<evidence type="ECO:0000313" key="2">
    <source>
        <dbReference type="EMBL" id="CAB9530821.1"/>
    </source>
</evidence>
<dbReference type="Proteomes" id="UP001153069">
    <property type="component" value="Unassembled WGS sequence"/>
</dbReference>
<keyword evidence="3" id="KW-1185">Reference proteome</keyword>
<organism evidence="2 3">
    <name type="scientific">Seminavis robusta</name>
    <dbReference type="NCBI Taxonomy" id="568900"/>
    <lineage>
        <taxon>Eukaryota</taxon>
        <taxon>Sar</taxon>
        <taxon>Stramenopiles</taxon>
        <taxon>Ochrophyta</taxon>
        <taxon>Bacillariophyta</taxon>
        <taxon>Bacillariophyceae</taxon>
        <taxon>Bacillariophycidae</taxon>
        <taxon>Naviculales</taxon>
        <taxon>Naviculaceae</taxon>
        <taxon>Seminavis</taxon>
    </lineage>
</organism>
<comment type="caution">
    <text evidence="2">The sequence shown here is derived from an EMBL/GenBank/DDBJ whole genome shotgun (WGS) entry which is preliminary data.</text>
</comment>
<gene>
    <name evidence="2" type="ORF">SEMRO_3063_G343011.1</name>
</gene>
<dbReference type="EMBL" id="CAICTM010003061">
    <property type="protein sequence ID" value="CAB9530821.1"/>
    <property type="molecule type" value="Genomic_DNA"/>
</dbReference>
<keyword evidence="1" id="KW-0812">Transmembrane</keyword>
<name>A0A9N8F3Q4_9STRA</name>
<protein>
    <recommendedName>
        <fullName evidence="4">Transmembrane protein</fullName>
    </recommendedName>
</protein>
<proteinExistence type="predicted"/>
<sequence length="111" mass="13031">MTPPLPRSQACKKRLLLCVEFDLPERRSMRVRRFYGSTVAILLPLCLCFELLPLWLFLAAVTGMNRIIHLDDRGLSLERVLPDPVPPVPVPYYGKRMWKLWNLELRIEKQD</sequence>
<keyword evidence="1" id="KW-0472">Membrane</keyword>
<keyword evidence="1" id="KW-1133">Transmembrane helix</keyword>
<evidence type="ECO:0008006" key="4">
    <source>
        <dbReference type="Google" id="ProtNLM"/>
    </source>
</evidence>
<accession>A0A9N8F3Q4</accession>